<dbReference type="EMBL" id="JACRUN010000020">
    <property type="protein sequence ID" value="MBC5836263.1"/>
    <property type="molecule type" value="Genomic_DNA"/>
</dbReference>
<organism evidence="1 2">
    <name type="scientific">Flavobacterium bernardetii</name>
    <dbReference type="NCBI Taxonomy" id="2813823"/>
    <lineage>
        <taxon>Bacteria</taxon>
        <taxon>Pseudomonadati</taxon>
        <taxon>Bacteroidota</taxon>
        <taxon>Flavobacteriia</taxon>
        <taxon>Flavobacteriales</taxon>
        <taxon>Flavobacteriaceae</taxon>
        <taxon>Flavobacterium</taxon>
    </lineage>
</organism>
<dbReference type="Proteomes" id="UP000605990">
    <property type="component" value="Unassembled WGS sequence"/>
</dbReference>
<proteinExistence type="predicted"/>
<gene>
    <name evidence="1" type="ORF">H8R27_15335</name>
</gene>
<dbReference type="RefSeq" id="WP_166131800.1">
    <property type="nucleotide sequence ID" value="NZ_JAANOQ010000019.1"/>
</dbReference>
<sequence length="191" mass="22992">MFEWNYFYGVLMLDMDYAKNETRNHKDAIKFIQNDLITKNYFYFHPAIFSIGTEEKPYCYDNVFITFGRSAKYFLRDTSELNNFIFEFEDILKNLDFETAQIKIGGIYGDNTLFWLNRKKLLNEKGSSLETTLSYFSENKIRYYENDLFYFGFGEINISTGWCEKKYDVEELELFDKIYPDFEYPIKKNIA</sequence>
<keyword evidence="2" id="KW-1185">Reference proteome</keyword>
<accession>A0ABR7J2K4</accession>
<protein>
    <submittedName>
        <fullName evidence="1">Uncharacterized protein</fullName>
    </submittedName>
</protein>
<name>A0ABR7J2K4_9FLAO</name>
<evidence type="ECO:0000313" key="1">
    <source>
        <dbReference type="EMBL" id="MBC5836263.1"/>
    </source>
</evidence>
<comment type="caution">
    <text evidence="1">The sequence shown here is derived from an EMBL/GenBank/DDBJ whole genome shotgun (WGS) entry which is preliminary data.</text>
</comment>
<evidence type="ECO:0000313" key="2">
    <source>
        <dbReference type="Proteomes" id="UP000605990"/>
    </source>
</evidence>
<reference evidence="1 2" key="1">
    <citation type="submission" date="2020-08" db="EMBL/GenBank/DDBJ databases">
        <title>Description of novel Flavobacterium F-408 isolate.</title>
        <authorList>
            <person name="Saticioglu I.B."/>
            <person name="Duman M."/>
            <person name="Altun S."/>
        </authorList>
    </citation>
    <scope>NUCLEOTIDE SEQUENCE [LARGE SCALE GENOMIC DNA]</scope>
    <source>
        <strain evidence="1 2">F-408</strain>
    </source>
</reference>